<keyword evidence="8" id="KW-0676">Redox-active center</keyword>
<dbReference type="InterPro" id="IPR023753">
    <property type="entry name" value="FAD/NAD-binding_dom"/>
</dbReference>
<evidence type="ECO:0000256" key="11">
    <source>
        <dbReference type="ARBA" id="ARBA00047360"/>
    </source>
</evidence>
<evidence type="ECO:0000313" key="17">
    <source>
        <dbReference type="Proteomes" id="UP000183039"/>
    </source>
</evidence>
<dbReference type="KEGG" id="ess:ATZ33_09830"/>
<evidence type="ECO:0000256" key="10">
    <source>
        <dbReference type="ARBA" id="ARBA00039201"/>
    </source>
</evidence>
<dbReference type="NCBIfam" id="NF046103">
    <property type="entry name" value="NOXase_Strep"/>
    <property type="match status" value="1"/>
</dbReference>
<dbReference type="Gene3D" id="3.30.390.30">
    <property type="match status" value="1"/>
</dbReference>
<dbReference type="SUPFAM" id="SSF55424">
    <property type="entry name" value="FAD/NAD-linked reductases, dimerisation (C-terminal) domain"/>
    <property type="match status" value="1"/>
</dbReference>
<feature type="domain" description="FAD/NAD(P)-binding" evidence="13">
    <location>
        <begin position="5"/>
        <end position="308"/>
    </location>
</feature>
<keyword evidence="4" id="KW-0274">FAD</keyword>
<dbReference type="PANTHER" id="PTHR43429">
    <property type="entry name" value="PYRIDINE NUCLEOTIDE-DISULFIDE OXIDOREDUCTASE DOMAIN-CONTAINING"/>
    <property type="match status" value="1"/>
</dbReference>
<dbReference type="AlphaFoldDB" id="A0A0S3KBI8"/>
<evidence type="ECO:0000313" key="16">
    <source>
        <dbReference type="Proteomes" id="UP000065511"/>
    </source>
</evidence>
<feature type="domain" description="Pyridine nucleotide-disulphide oxidoreductase dimerisation" evidence="12">
    <location>
        <begin position="336"/>
        <end position="431"/>
    </location>
</feature>
<organism evidence="15 17">
    <name type="scientific">Enterococcus silesiacus</name>
    <dbReference type="NCBI Taxonomy" id="332949"/>
    <lineage>
        <taxon>Bacteria</taxon>
        <taxon>Bacillati</taxon>
        <taxon>Bacillota</taxon>
        <taxon>Bacilli</taxon>
        <taxon>Lactobacillales</taxon>
        <taxon>Enterococcaceae</taxon>
        <taxon>Enterococcus</taxon>
    </lineage>
</organism>
<evidence type="ECO:0000256" key="1">
    <source>
        <dbReference type="ARBA" id="ARBA00001974"/>
    </source>
</evidence>
<dbReference type="Gene3D" id="3.50.50.60">
    <property type="entry name" value="FAD/NAD(P)-binding domain"/>
    <property type="match status" value="2"/>
</dbReference>
<keyword evidence="3" id="KW-0285">Flavoprotein</keyword>
<dbReference type="SUPFAM" id="SSF51905">
    <property type="entry name" value="FAD/NAD(P)-binding domain"/>
    <property type="match status" value="1"/>
</dbReference>
<evidence type="ECO:0000259" key="13">
    <source>
        <dbReference type="Pfam" id="PF07992"/>
    </source>
</evidence>
<dbReference type="InterPro" id="IPR058076">
    <property type="entry name" value="NOXase"/>
</dbReference>
<evidence type="ECO:0000256" key="7">
    <source>
        <dbReference type="ARBA" id="ARBA00023097"/>
    </source>
</evidence>
<comment type="cofactor">
    <cofactor evidence="1">
        <name>FAD</name>
        <dbReference type="ChEBI" id="CHEBI:57692"/>
    </cofactor>
</comment>
<evidence type="ECO:0000313" key="14">
    <source>
        <dbReference type="EMBL" id="ALS01658.1"/>
    </source>
</evidence>
<evidence type="ECO:0000256" key="3">
    <source>
        <dbReference type="ARBA" id="ARBA00022630"/>
    </source>
</evidence>
<evidence type="ECO:0000256" key="4">
    <source>
        <dbReference type="ARBA" id="ARBA00022827"/>
    </source>
</evidence>
<reference evidence="15 17" key="1">
    <citation type="submission" date="2014-12" db="EMBL/GenBank/DDBJ databases">
        <title>Draft genome sequences of 29 type strains of Enterococci.</title>
        <authorList>
            <person name="Zhong Z."/>
            <person name="Sun Z."/>
            <person name="Liu W."/>
            <person name="Zhang W."/>
            <person name="Zhang H."/>
        </authorList>
    </citation>
    <scope>NUCLEOTIDE SEQUENCE [LARGE SCALE GENOMIC DNA]</scope>
    <source>
        <strain evidence="15 17">DSM 22801</strain>
    </source>
</reference>
<dbReference type="OrthoDB" id="9802028at2"/>
<accession>A0A0S3KBI8</accession>
<dbReference type="Pfam" id="PF07992">
    <property type="entry name" value="Pyr_redox_2"/>
    <property type="match status" value="1"/>
</dbReference>
<comment type="similarity">
    <text evidence="2">Belongs to the class-III pyridine nucleotide-disulfide oxidoreductase family.</text>
</comment>
<dbReference type="EMBL" id="JXLC01000014">
    <property type="protein sequence ID" value="OJG91441.1"/>
    <property type="molecule type" value="Genomic_DNA"/>
</dbReference>
<keyword evidence="7" id="KW-0558">Oxidation</keyword>
<dbReference type="InterPro" id="IPR004099">
    <property type="entry name" value="Pyr_nucl-diS_OxRdtase_dimer"/>
</dbReference>
<evidence type="ECO:0000256" key="9">
    <source>
        <dbReference type="ARBA" id="ARBA00039092"/>
    </source>
</evidence>
<evidence type="ECO:0000256" key="5">
    <source>
        <dbReference type="ARBA" id="ARBA00023002"/>
    </source>
</evidence>
<evidence type="ECO:0000313" key="15">
    <source>
        <dbReference type="EMBL" id="OJG91441.1"/>
    </source>
</evidence>
<name>A0A0S3KBI8_9ENTE</name>
<dbReference type="Proteomes" id="UP000183039">
    <property type="component" value="Unassembled WGS sequence"/>
</dbReference>
<dbReference type="EC" id="1.6.3.4" evidence="9"/>
<proteinExistence type="inferred from homology"/>
<evidence type="ECO:0000256" key="2">
    <source>
        <dbReference type="ARBA" id="ARBA00009130"/>
    </source>
</evidence>
<keyword evidence="6" id="KW-0520">NAD</keyword>
<reference evidence="14 16" key="2">
    <citation type="submission" date="2015-12" db="EMBL/GenBank/DDBJ databases">
        <authorList>
            <person name="Lauer A."/>
            <person name="Humrighouse B."/>
            <person name="Loparev V."/>
            <person name="Shewmaker P.L."/>
            <person name="Whitney A.M."/>
            <person name="McLaughlin R.W."/>
        </authorList>
    </citation>
    <scope>NUCLEOTIDE SEQUENCE [LARGE SCALE GENOMIC DNA]</scope>
    <source>
        <strain evidence="14 16">LMG 23085</strain>
    </source>
</reference>
<dbReference type="InterPro" id="IPR016156">
    <property type="entry name" value="FAD/NAD-linked_Rdtase_dimer_sf"/>
</dbReference>
<dbReference type="GO" id="GO:0016491">
    <property type="term" value="F:oxidoreductase activity"/>
    <property type="evidence" value="ECO:0007669"/>
    <property type="project" value="UniProtKB-KW"/>
</dbReference>
<dbReference type="EMBL" id="CP013614">
    <property type="protein sequence ID" value="ALS01658.1"/>
    <property type="molecule type" value="Genomic_DNA"/>
</dbReference>
<dbReference type="InterPro" id="IPR050260">
    <property type="entry name" value="FAD-bd_OxRdtase"/>
</dbReference>
<keyword evidence="16" id="KW-1185">Reference proteome</keyword>
<comment type="catalytic activity">
    <reaction evidence="11">
        <text>2 NADH + O2 + 2 H(+) = 2 NAD(+) + 2 H2O</text>
        <dbReference type="Rhea" id="RHEA:37799"/>
        <dbReference type="ChEBI" id="CHEBI:15377"/>
        <dbReference type="ChEBI" id="CHEBI:15378"/>
        <dbReference type="ChEBI" id="CHEBI:15379"/>
        <dbReference type="ChEBI" id="CHEBI:57540"/>
        <dbReference type="ChEBI" id="CHEBI:57945"/>
        <dbReference type="EC" id="1.6.3.4"/>
    </reaction>
</comment>
<dbReference type="Pfam" id="PF02852">
    <property type="entry name" value="Pyr_redox_dim"/>
    <property type="match status" value="1"/>
</dbReference>
<evidence type="ECO:0000256" key="8">
    <source>
        <dbReference type="ARBA" id="ARBA00023284"/>
    </source>
</evidence>
<dbReference type="Proteomes" id="UP000065511">
    <property type="component" value="Chromosome"/>
</dbReference>
<dbReference type="PRINTS" id="PR00411">
    <property type="entry name" value="PNDRDTASEI"/>
</dbReference>
<keyword evidence="5" id="KW-0560">Oxidoreductase</keyword>
<evidence type="ECO:0000256" key="6">
    <source>
        <dbReference type="ARBA" id="ARBA00023027"/>
    </source>
</evidence>
<gene>
    <name evidence="14" type="ORF">ATZ33_09830</name>
    <name evidence="15" type="ORF">RV15_GL000718</name>
</gene>
<dbReference type="PANTHER" id="PTHR43429:SF1">
    <property type="entry name" value="NAD(P)H SULFUR OXIDOREDUCTASE (COA-DEPENDENT)"/>
    <property type="match status" value="1"/>
</dbReference>
<evidence type="ECO:0000259" key="12">
    <source>
        <dbReference type="Pfam" id="PF02852"/>
    </source>
</evidence>
<dbReference type="InterPro" id="IPR036188">
    <property type="entry name" value="FAD/NAD-bd_sf"/>
</dbReference>
<protein>
    <recommendedName>
        <fullName evidence="10">NADH oxidase</fullName>
        <ecNumber evidence="9">1.6.3.4</ecNumber>
    </recommendedName>
</protein>
<sequence>MNKTKTVIVGANHAGIAAANTLLDTYPDQEVVMIDRNTNLSYLGCGTALWVGRQIESYENLFYTNKEAFEAKGAKIYMETTVESVDFEQKLVHCKKHNGEEFTESYDKLILATGSAPINPDIPGRDLKNVEFLKLFQDGQTVDAAMAKDEVKTVAVIGAGYIGVEIAEAAKRRGKNVLLFDAAKRCLPNYYDEWFTGDMDKVLADNGIELHYGELAKEYKGSEKVESIVTDKGEYAVDLVINAIGFRPNNGLGKDHLELFANGAYLVDLHQQTSDPSVYAVGDCATIFSNAVQQTTYIALATNAVRSGIVAAHNVGGTPLESIGVQGSNGISIFGYHMVSTGLTVQESEKLGLKIKYTEFEDLQKPGFMKENNTVKIRIVYEEGSRRIVGAQMASYEDISMGIHMFSLAIEEKVTIDKLKLLDIFFLPHFNQPYNYITMAALSAE</sequence>
<dbReference type="PRINTS" id="PR00368">
    <property type="entry name" value="FADPNR"/>
</dbReference>
<dbReference type="RefSeq" id="WP_071878039.1">
    <property type="nucleotide sequence ID" value="NZ_JXLC01000014.1"/>
</dbReference>